<gene>
    <name evidence="2" type="ORF">DXA68_16630</name>
</gene>
<accession>A0A413H1D4</accession>
<dbReference type="RefSeq" id="WP_117988108.1">
    <property type="nucleotide sequence ID" value="NZ_CABMFG010000030.1"/>
</dbReference>
<protein>
    <submittedName>
        <fullName evidence="2">Uncharacterized protein</fullName>
    </submittedName>
</protein>
<feature type="region of interest" description="Disordered" evidence="1">
    <location>
        <begin position="27"/>
        <end position="57"/>
    </location>
</feature>
<dbReference type="EMBL" id="QSCF01000030">
    <property type="protein sequence ID" value="RGX77244.1"/>
    <property type="molecule type" value="Genomic_DNA"/>
</dbReference>
<reference evidence="2 3" key="1">
    <citation type="submission" date="2018-08" db="EMBL/GenBank/DDBJ databases">
        <title>A genome reference for cultivated species of the human gut microbiota.</title>
        <authorList>
            <person name="Zou Y."/>
            <person name="Xue W."/>
            <person name="Luo G."/>
        </authorList>
    </citation>
    <scope>NUCLEOTIDE SEQUENCE [LARGE SCALE GENOMIC DNA]</scope>
    <source>
        <strain evidence="2 3">OF03-9BH</strain>
    </source>
</reference>
<sequence length="152" mass="16346">MNEEQASAQIAFNFGPVNGNVEKQEIHLDKPVDKGDKSDKGDNVVGDKGDNVVGDKGDDVAGGRGVLSVKQLIILFMEMLDVTLDASGINQSALAKLIAQVSGYAENTVRPKIAKGVDYDAKQTRQDAERIAALLDGIKPELAEKIRNNVRE</sequence>
<comment type="caution">
    <text evidence="2">The sequence shown here is derived from an EMBL/GenBank/DDBJ whole genome shotgun (WGS) entry which is preliminary data.</text>
</comment>
<evidence type="ECO:0000256" key="1">
    <source>
        <dbReference type="SAM" id="MobiDB-lite"/>
    </source>
</evidence>
<name>A0A413H1D4_9BACE</name>
<organism evidence="2 3">
    <name type="scientific">Bacteroides stercorirosoris</name>
    <dbReference type="NCBI Taxonomy" id="871324"/>
    <lineage>
        <taxon>Bacteria</taxon>
        <taxon>Pseudomonadati</taxon>
        <taxon>Bacteroidota</taxon>
        <taxon>Bacteroidia</taxon>
        <taxon>Bacteroidales</taxon>
        <taxon>Bacteroidaceae</taxon>
        <taxon>Bacteroides</taxon>
    </lineage>
</organism>
<evidence type="ECO:0000313" key="2">
    <source>
        <dbReference type="EMBL" id="RGX77244.1"/>
    </source>
</evidence>
<evidence type="ECO:0000313" key="3">
    <source>
        <dbReference type="Proteomes" id="UP000286075"/>
    </source>
</evidence>
<proteinExistence type="predicted"/>
<dbReference type="AlphaFoldDB" id="A0A413H1D4"/>
<dbReference type="Proteomes" id="UP000286075">
    <property type="component" value="Unassembled WGS sequence"/>
</dbReference>